<organism evidence="2 3">
    <name type="scientific">Amycolatopsis balhimycina DSM 5908</name>
    <dbReference type="NCBI Taxonomy" id="1081091"/>
    <lineage>
        <taxon>Bacteria</taxon>
        <taxon>Bacillati</taxon>
        <taxon>Actinomycetota</taxon>
        <taxon>Actinomycetes</taxon>
        <taxon>Pseudonocardiales</taxon>
        <taxon>Pseudonocardiaceae</taxon>
        <taxon>Amycolatopsis</taxon>
    </lineage>
</organism>
<evidence type="ECO:0000256" key="1">
    <source>
        <dbReference type="SAM" id="Phobius"/>
    </source>
</evidence>
<keyword evidence="1" id="KW-0812">Transmembrane</keyword>
<reference evidence="2 3" key="1">
    <citation type="submission" date="2018-05" db="EMBL/GenBank/DDBJ databases">
        <title>Evolution of GPA BGCs.</title>
        <authorList>
            <person name="Waglechner N."/>
            <person name="Wright G.D."/>
        </authorList>
    </citation>
    <scope>NUCLEOTIDE SEQUENCE [LARGE SCALE GENOMIC DNA]</scope>
    <source>
        <strain evidence="2 3">DSM 5908</strain>
    </source>
</reference>
<sequence length="67" mass="7231">MYGALVRVASSLTTGDVVRKSLWLWVLVIFLAILVLAMIFGGYRKGTKLGAPAEPRPVAAWTLGRTA</sequence>
<evidence type="ECO:0000313" key="2">
    <source>
        <dbReference type="EMBL" id="RSM47279.1"/>
    </source>
</evidence>
<accession>A0A428WW28</accession>
<gene>
    <name evidence="2" type="ORF">DMA12_08560</name>
</gene>
<name>A0A428WW28_AMYBA</name>
<protein>
    <submittedName>
        <fullName evidence="2">Uncharacterized protein</fullName>
    </submittedName>
</protein>
<proteinExistence type="predicted"/>
<keyword evidence="1" id="KW-0472">Membrane</keyword>
<evidence type="ECO:0000313" key="3">
    <source>
        <dbReference type="Proteomes" id="UP000286716"/>
    </source>
</evidence>
<dbReference type="Proteomes" id="UP000286716">
    <property type="component" value="Unassembled WGS sequence"/>
</dbReference>
<dbReference type="AlphaFoldDB" id="A0A428WW28"/>
<keyword evidence="1" id="KW-1133">Transmembrane helix</keyword>
<feature type="transmembrane region" description="Helical" evidence="1">
    <location>
        <begin position="22"/>
        <end position="43"/>
    </location>
</feature>
<comment type="caution">
    <text evidence="2">The sequence shown here is derived from an EMBL/GenBank/DDBJ whole genome shotgun (WGS) entry which is preliminary data.</text>
</comment>
<dbReference type="EMBL" id="QHHU01000010">
    <property type="protein sequence ID" value="RSM47279.1"/>
    <property type="molecule type" value="Genomic_DNA"/>
</dbReference>
<keyword evidence="3" id="KW-1185">Reference proteome</keyword>